<protein>
    <submittedName>
        <fullName evidence="1">Uncharacterized protein</fullName>
    </submittedName>
</protein>
<gene>
    <name evidence="1" type="ORF">STRIP9103_00135</name>
</gene>
<accession>L1KVB4</accession>
<dbReference type="Proteomes" id="UP000010411">
    <property type="component" value="Unassembled WGS sequence"/>
</dbReference>
<comment type="caution">
    <text evidence="1">The sequence shown here is derived from an EMBL/GenBank/DDBJ whole genome shotgun (WGS) entry which is preliminary data.</text>
</comment>
<evidence type="ECO:0000313" key="1">
    <source>
        <dbReference type="EMBL" id="EKX64405.1"/>
    </source>
</evidence>
<proteinExistence type="predicted"/>
<dbReference type="AlphaFoldDB" id="L1KVB4"/>
<reference evidence="1 2" key="1">
    <citation type="submission" date="2012-11" db="EMBL/GenBank/DDBJ databases">
        <authorList>
            <person name="Huguet-Tapia J.C."/>
            <person name="Durkin A.S."/>
            <person name="Pettis G.S."/>
            <person name="Badger J.H."/>
        </authorList>
    </citation>
    <scope>NUCLEOTIDE SEQUENCE [LARGE SCALE GENOMIC DNA]</scope>
    <source>
        <strain evidence="1 2">91-03</strain>
    </source>
</reference>
<keyword evidence="2" id="KW-1185">Reference proteome</keyword>
<organism evidence="1 2">
    <name type="scientific">Streptomyces ipomoeae 91-03</name>
    <dbReference type="NCBI Taxonomy" id="698759"/>
    <lineage>
        <taxon>Bacteria</taxon>
        <taxon>Bacillati</taxon>
        <taxon>Actinomycetota</taxon>
        <taxon>Actinomycetes</taxon>
        <taxon>Kitasatosporales</taxon>
        <taxon>Streptomycetaceae</taxon>
        <taxon>Streptomyces</taxon>
    </lineage>
</organism>
<evidence type="ECO:0000313" key="2">
    <source>
        <dbReference type="Proteomes" id="UP000010411"/>
    </source>
</evidence>
<dbReference type="EMBL" id="AEJC01000375">
    <property type="protein sequence ID" value="EKX64405.1"/>
    <property type="molecule type" value="Genomic_DNA"/>
</dbReference>
<name>L1KVB4_9ACTN</name>
<sequence>MSPTGRSAQVRGQGQVLFPDALEQQLADPGRAVLREVGVVRDTVDGGAQKSCAEADGPRDSTSTLLLAVRSITGTRCAVPTARISAGRFTPTP</sequence>